<keyword evidence="1" id="KW-1133">Transmembrane helix</keyword>
<accession>A0A2N9KH06</accession>
<keyword evidence="1" id="KW-0472">Membrane</keyword>
<protein>
    <submittedName>
        <fullName evidence="3">Uncharacterized protein</fullName>
    </submittedName>
</protein>
<dbReference type="GeneID" id="99673185"/>
<name>A0A2N9KH06_9LACO</name>
<evidence type="ECO:0000313" key="3">
    <source>
        <dbReference type="EMBL" id="SPE09739.1"/>
    </source>
</evidence>
<dbReference type="KEGG" id="lsu:A6B45_00205"/>
<dbReference type="EMBL" id="OKQU01000005">
    <property type="protein sequence ID" value="SPE09739.1"/>
    <property type="molecule type" value="Genomic_DNA"/>
</dbReference>
<dbReference type="InterPro" id="IPR046503">
    <property type="entry name" value="DUF6681"/>
</dbReference>
<reference evidence="2 5" key="2">
    <citation type="submission" date="2018-02" db="EMBL/GenBank/DDBJ databases">
        <authorList>
            <person name="Rodrigo-Torres L."/>
            <person name="Arahal R. D."/>
            <person name="Lucena T."/>
        </authorList>
    </citation>
    <scope>NUCLEOTIDE SEQUENCE [LARGE SCALE GENOMIC DNA]</scope>
    <source>
        <strain evidence="2 5">CECT 8486</strain>
    </source>
</reference>
<dbReference type="Proteomes" id="UP000237923">
    <property type="component" value="Unassembled WGS sequence"/>
</dbReference>
<evidence type="ECO:0000256" key="1">
    <source>
        <dbReference type="SAM" id="Phobius"/>
    </source>
</evidence>
<gene>
    <name evidence="2" type="ORF">LES8486_01933</name>
    <name evidence="3" type="ORF">LES9216_01933</name>
</gene>
<keyword evidence="5" id="KW-1185">Reference proteome</keyword>
<dbReference type="RefSeq" id="WP_072612841.1">
    <property type="nucleotide sequence ID" value="NZ_AP017935.1"/>
</dbReference>
<proteinExistence type="predicted"/>
<dbReference type="AlphaFoldDB" id="A0A2N9KH06"/>
<dbReference type="EMBL" id="OKQR01000006">
    <property type="protein sequence ID" value="SPD94876.1"/>
    <property type="molecule type" value="Genomic_DNA"/>
</dbReference>
<keyword evidence="1" id="KW-0812">Transmembrane</keyword>
<reference evidence="3 4" key="1">
    <citation type="submission" date="2018-02" db="EMBL/GenBank/DDBJ databases">
        <authorList>
            <person name="Cohen D.B."/>
            <person name="Kent A.D."/>
        </authorList>
    </citation>
    <scope>NUCLEOTIDE SEQUENCE [LARGE SCALE GENOMIC DNA]</scope>
    <source>
        <strain evidence="3 4">CECT 9216</strain>
    </source>
</reference>
<evidence type="ECO:0000313" key="2">
    <source>
        <dbReference type="EMBL" id="SPD94876.1"/>
    </source>
</evidence>
<evidence type="ECO:0000313" key="4">
    <source>
        <dbReference type="Proteomes" id="UP000237923"/>
    </source>
</evidence>
<sequence>MLTVLDLINHYLGYFTTNSKTKGRIYTVVGAGGVWYLLYLAYRFFVNGRWLRGALIAAVFLLLLYFVILNVVYYFTKRTSKWDISPRIEKLLGGPREEKSERESETVIMPANGLYSRQNVMLGTVVSDAQQQANIDTLALEMRQLDLIANDYGHLGEQAQRQIIAQQGVIYANHPGTLLPYFAMRENNGTLQIFGGINQLQARELGNVSMVGLTPTSQALTNYRLAIASVVLIGGPSHLATRSELVDDVQPYKIKIEIAYDHI</sequence>
<organism evidence="3 4">
    <name type="scientific">Leuconostoc suionicum</name>
    <dbReference type="NCBI Taxonomy" id="1511761"/>
    <lineage>
        <taxon>Bacteria</taxon>
        <taxon>Bacillati</taxon>
        <taxon>Bacillota</taxon>
        <taxon>Bacilli</taxon>
        <taxon>Lactobacillales</taxon>
        <taxon>Lactobacillaceae</taxon>
        <taxon>Leuconostoc</taxon>
    </lineage>
</organism>
<dbReference type="Pfam" id="PF20386">
    <property type="entry name" value="DUF6681"/>
    <property type="match status" value="1"/>
</dbReference>
<dbReference type="Proteomes" id="UP000239237">
    <property type="component" value="Unassembled WGS sequence"/>
</dbReference>
<feature type="transmembrane region" description="Helical" evidence="1">
    <location>
        <begin position="25"/>
        <end position="42"/>
    </location>
</feature>
<feature type="transmembrane region" description="Helical" evidence="1">
    <location>
        <begin position="54"/>
        <end position="75"/>
    </location>
</feature>
<evidence type="ECO:0000313" key="5">
    <source>
        <dbReference type="Proteomes" id="UP000239237"/>
    </source>
</evidence>